<reference evidence="2 3" key="1">
    <citation type="submission" date="2017-11" db="EMBL/GenBank/DDBJ databases">
        <title>Genomic Encyclopedia of Archaeal and Bacterial Type Strains, Phase II (KMG-II): From Individual Species to Whole Genera.</title>
        <authorList>
            <person name="Goeker M."/>
        </authorList>
    </citation>
    <scope>NUCLEOTIDE SEQUENCE [LARGE SCALE GENOMIC DNA]</scope>
    <source>
        <strain evidence="2 3">DSM 27763</strain>
    </source>
</reference>
<name>A0A0B2B7D8_9ACTN</name>
<dbReference type="RefSeq" id="WP_039363887.1">
    <property type="nucleotide sequence ID" value="NZ_PGEZ01000001.1"/>
</dbReference>
<dbReference type="Pfam" id="PF00583">
    <property type="entry name" value="Acetyltransf_1"/>
    <property type="match status" value="1"/>
</dbReference>
<gene>
    <name evidence="2" type="ORF">CLV56_2021</name>
</gene>
<dbReference type="InterPro" id="IPR000182">
    <property type="entry name" value="GNAT_dom"/>
</dbReference>
<protein>
    <submittedName>
        <fullName evidence="2">Acetyltransferase (GNAT) family protein</fullName>
    </submittedName>
</protein>
<feature type="domain" description="N-acetyltransferase" evidence="1">
    <location>
        <begin position="10"/>
        <end position="201"/>
    </location>
</feature>
<dbReference type="SUPFAM" id="SSF55729">
    <property type="entry name" value="Acyl-CoA N-acyltransferases (Nat)"/>
    <property type="match status" value="1"/>
</dbReference>
<dbReference type="EMBL" id="PGEZ01000001">
    <property type="protein sequence ID" value="PJJ57783.1"/>
    <property type="molecule type" value="Genomic_DNA"/>
</dbReference>
<proteinExistence type="predicted"/>
<evidence type="ECO:0000313" key="2">
    <source>
        <dbReference type="EMBL" id="PJJ57783.1"/>
    </source>
</evidence>
<sequence length="201" mass="22703">MTADTAVTIVPASDATAPDLEAIFGTRGDAARCQCQHFKIRDRDWSAHSREELRERLREQTACGRPDSPSTSGLVAYLDGEPVGWCALEPRAEYARLRRMRTPWAGRDEDKDDRGVWALVCFVVRAGYRRRGISYALARAAVPFARERGATRLEGYPMDVDADTTITWGEMYVGHRRVFEAAGFREVTHPSQRRCVMVHDL</sequence>
<organism evidence="2 3">
    <name type="scientific">Mumia flava</name>
    <dbReference type="NCBI Taxonomy" id="1348852"/>
    <lineage>
        <taxon>Bacteria</taxon>
        <taxon>Bacillati</taxon>
        <taxon>Actinomycetota</taxon>
        <taxon>Actinomycetes</taxon>
        <taxon>Propionibacteriales</taxon>
        <taxon>Nocardioidaceae</taxon>
        <taxon>Mumia</taxon>
    </lineage>
</organism>
<dbReference type="OrthoDB" id="3239945at2"/>
<evidence type="ECO:0000259" key="1">
    <source>
        <dbReference type="PROSITE" id="PS51186"/>
    </source>
</evidence>
<dbReference type="AlphaFoldDB" id="A0A0B2B7D8"/>
<comment type="caution">
    <text evidence="2">The sequence shown here is derived from an EMBL/GenBank/DDBJ whole genome shotgun (WGS) entry which is preliminary data.</text>
</comment>
<dbReference type="Gene3D" id="3.40.630.30">
    <property type="match status" value="1"/>
</dbReference>
<dbReference type="InterPro" id="IPR016181">
    <property type="entry name" value="Acyl_CoA_acyltransferase"/>
</dbReference>
<keyword evidence="3" id="KW-1185">Reference proteome</keyword>
<accession>A0A0B2B7D8</accession>
<keyword evidence="2" id="KW-0808">Transferase</keyword>
<dbReference type="GO" id="GO:0016747">
    <property type="term" value="F:acyltransferase activity, transferring groups other than amino-acyl groups"/>
    <property type="evidence" value="ECO:0007669"/>
    <property type="project" value="InterPro"/>
</dbReference>
<dbReference type="Proteomes" id="UP000230842">
    <property type="component" value="Unassembled WGS sequence"/>
</dbReference>
<evidence type="ECO:0000313" key="3">
    <source>
        <dbReference type="Proteomes" id="UP000230842"/>
    </source>
</evidence>
<dbReference type="CDD" id="cd04301">
    <property type="entry name" value="NAT_SF"/>
    <property type="match status" value="1"/>
</dbReference>
<dbReference type="PROSITE" id="PS51186">
    <property type="entry name" value="GNAT"/>
    <property type="match status" value="1"/>
</dbReference>